<dbReference type="RefSeq" id="WP_312646865.1">
    <property type="nucleotide sequence ID" value="NZ_CP116967.1"/>
</dbReference>
<evidence type="ECO:0000256" key="4">
    <source>
        <dbReference type="ARBA" id="ARBA00022723"/>
    </source>
</evidence>
<dbReference type="KEGG" id="nall:PP769_09445"/>
<feature type="binding site" evidence="6">
    <location>
        <position position="71"/>
    </location>
    <ligand>
        <name>Ni(2+)</name>
        <dbReference type="ChEBI" id="CHEBI:49786"/>
    </ligand>
</feature>
<accession>A0AA96GE40</accession>
<dbReference type="PANTHER" id="PTHR43600:SF2">
    <property type="entry name" value="F420-NON-REDUCING HYDROGENASE VHU SUBUNIT A"/>
    <property type="match status" value="1"/>
</dbReference>
<dbReference type="InterPro" id="IPR029014">
    <property type="entry name" value="NiFe-Hase_large"/>
</dbReference>
<dbReference type="Gene3D" id="1.10.645.10">
    <property type="entry name" value="Cytochrome-c3 Hydrogenase, chain B"/>
    <property type="match status" value="1"/>
</dbReference>
<dbReference type="InterPro" id="IPR001501">
    <property type="entry name" value="Ni-dep_hyd_lsu"/>
</dbReference>
<feature type="binding site" evidence="6">
    <location>
        <position position="68"/>
    </location>
    <ligand>
        <name>Ni(2+)</name>
        <dbReference type="ChEBI" id="CHEBI:49786"/>
    </ligand>
</feature>
<keyword evidence="6" id="KW-0460">Magnesium</keyword>
<organism evidence="7 8">
    <name type="scientific">Candidatus Nitrospira allomarina</name>
    <dbReference type="NCBI Taxonomy" id="3020900"/>
    <lineage>
        <taxon>Bacteria</taxon>
        <taxon>Pseudomonadati</taxon>
        <taxon>Nitrospirota</taxon>
        <taxon>Nitrospiria</taxon>
        <taxon>Nitrospirales</taxon>
        <taxon>Nitrospiraceae</taxon>
        <taxon>Nitrospira</taxon>
    </lineage>
</organism>
<comment type="similarity">
    <text evidence="2">Belongs to the [NiFe]/[NiFeSe] hydrogenase large subunit family.</text>
</comment>
<feature type="binding site" evidence="6">
    <location>
        <position position="421"/>
    </location>
    <ligand>
        <name>Fe cation</name>
        <dbReference type="ChEBI" id="CHEBI:24875"/>
    </ligand>
</feature>
<evidence type="ECO:0000256" key="6">
    <source>
        <dbReference type="PIRSR" id="PIRSR601501-1"/>
    </source>
</evidence>
<keyword evidence="5" id="KW-0560">Oxidoreductase</keyword>
<protein>
    <submittedName>
        <fullName evidence="7">Ni/Fe hydrogenase subunit alpha</fullName>
    </submittedName>
</protein>
<dbReference type="EMBL" id="CP116967">
    <property type="protein sequence ID" value="WNM59961.1"/>
    <property type="molecule type" value="Genomic_DNA"/>
</dbReference>
<dbReference type="SUPFAM" id="SSF56762">
    <property type="entry name" value="HydB/Nqo4-like"/>
    <property type="match status" value="1"/>
</dbReference>
<name>A0AA96GE40_9BACT</name>
<feature type="binding site" evidence="6">
    <location>
        <position position="374"/>
    </location>
    <ligand>
        <name>Mg(2+)</name>
        <dbReference type="ChEBI" id="CHEBI:18420"/>
    </ligand>
</feature>
<feature type="binding site" evidence="6">
    <location>
        <position position="418"/>
    </location>
    <ligand>
        <name>Ni(2+)</name>
        <dbReference type="ChEBI" id="CHEBI:49786"/>
    </ligand>
</feature>
<gene>
    <name evidence="7" type="ORF">PP769_09445</name>
</gene>
<comment type="cofactor">
    <cofactor evidence="1 6">
        <name>Ni(2+)</name>
        <dbReference type="ChEBI" id="CHEBI:49786"/>
    </cofactor>
</comment>
<evidence type="ECO:0000313" key="8">
    <source>
        <dbReference type="Proteomes" id="UP001302719"/>
    </source>
</evidence>
<evidence type="ECO:0000256" key="5">
    <source>
        <dbReference type="ARBA" id="ARBA00023002"/>
    </source>
</evidence>
<dbReference type="Pfam" id="PF00374">
    <property type="entry name" value="NiFeSe_Hases"/>
    <property type="match status" value="2"/>
</dbReference>
<keyword evidence="4 6" id="KW-0479">Metal-binding</keyword>
<keyword evidence="3 6" id="KW-0533">Nickel</keyword>
<keyword evidence="6" id="KW-0408">Iron</keyword>
<dbReference type="Proteomes" id="UP001302719">
    <property type="component" value="Chromosome"/>
</dbReference>
<evidence type="ECO:0000256" key="1">
    <source>
        <dbReference type="ARBA" id="ARBA00001967"/>
    </source>
</evidence>
<feature type="binding site" evidence="6">
    <location>
        <position position="49"/>
    </location>
    <ligand>
        <name>Mg(2+)</name>
        <dbReference type="ChEBI" id="CHEBI:18420"/>
    </ligand>
</feature>
<reference evidence="7 8" key="1">
    <citation type="submission" date="2023-01" db="EMBL/GenBank/DDBJ databases">
        <title>Cultivation and genomic characterization of new, ubiquitous marine nitrite-oxidizing bacteria from the Nitrospirales.</title>
        <authorList>
            <person name="Mueller A.J."/>
            <person name="Daebeler A."/>
            <person name="Herbold C.W."/>
            <person name="Kirkegaard R.H."/>
            <person name="Daims H."/>
        </authorList>
    </citation>
    <scope>NUCLEOTIDE SEQUENCE [LARGE SCALE GENOMIC DNA]</scope>
    <source>
        <strain evidence="7 8">VA</strain>
    </source>
</reference>
<dbReference type="PANTHER" id="PTHR43600">
    <property type="entry name" value="COENZYME F420 HYDROGENASE, SUBUNIT ALPHA"/>
    <property type="match status" value="1"/>
</dbReference>
<evidence type="ECO:0000256" key="2">
    <source>
        <dbReference type="ARBA" id="ARBA00009292"/>
    </source>
</evidence>
<dbReference type="GO" id="GO:0008901">
    <property type="term" value="F:ferredoxin hydrogenase activity"/>
    <property type="evidence" value="ECO:0007669"/>
    <property type="project" value="InterPro"/>
</dbReference>
<comment type="cofactor">
    <cofactor evidence="6">
        <name>Fe cation</name>
        <dbReference type="ChEBI" id="CHEBI:24875"/>
    </cofactor>
</comment>
<dbReference type="AlphaFoldDB" id="A0AA96GE40"/>
<sequence length="441" mass="49682">MPGTPDKSRTIKIDMMARVEGEGALHITVQDGQVRDVQLRIFEPPRFFEAFLQGRHVNEVPDIVARICGICPVAYQMSAVHALEQIFHVEMPQSLRDLRRLLYCGEWIESHVLHIYMLQGPDFLGFDSGLEMARSHPDLVKRGLRMKKAGNDLLTLLGGRSVHPVSVKIGGFSQVPTRNALHELKDEFLWARDAAAETLRWVSGFEFQDPEQAYTFLALRGPSEYPMNEGDVVTNRGHRMAASEFEHHFHEEQVPYSNALHCTLNGKSYLTGPLARLALNQDQLSLLAKDVLQSTGLVLPFNRASMGIVARSVEVLYAFDEALRLIDRYERPTSPNVPVTLRAGTGMAATEAPRGLLYHRYEVKADGTICLAKIVPPTSQNQRRMEDDLRNLLPDILHLNDQETAMKCEELIRSYDPCISCATHFLTLTKENLPPTMSKFP</sequence>
<feature type="binding site" evidence="6">
    <location>
        <position position="71"/>
    </location>
    <ligand>
        <name>Fe cation</name>
        <dbReference type="ChEBI" id="CHEBI:24875"/>
    </ligand>
</feature>
<evidence type="ECO:0000256" key="3">
    <source>
        <dbReference type="ARBA" id="ARBA00022596"/>
    </source>
</evidence>
<keyword evidence="8" id="KW-1185">Reference proteome</keyword>
<dbReference type="GO" id="GO:0016151">
    <property type="term" value="F:nickel cation binding"/>
    <property type="evidence" value="ECO:0007669"/>
    <property type="project" value="InterPro"/>
</dbReference>
<dbReference type="InterPro" id="IPR018194">
    <property type="entry name" value="Ni-dep_hyd_lsu_Ni_BS"/>
</dbReference>
<dbReference type="PROSITE" id="PS00508">
    <property type="entry name" value="NI_HGENASE_L_2"/>
    <property type="match status" value="1"/>
</dbReference>
<evidence type="ECO:0000313" key="7">
    <source>
        <dbReference type="EMBL" id="WNM59961.1"/>
    </source>
</evidence>
<feature type="binding site" evidence="6">
    <location>
        <position position="424"/>
    </location>
    <ligand>
        <name>Mg(2+)</name>
        <dbReference type="ChEBI" id="CHEBI:18420"/>
    </ligand>
</feature>
<proteinExistence type="inferred from homology"/>